<sequence length="130" mass="15293">MEEINTSRHEEEYEIVEKEVDSFELALKTRMLEVAYHESFYAVKRKINLIESLNNMTITEKNIEKQQLARIMNNVYAMKSDVNKLLYGGKYHAISEISKTVIEIEVKKYMDLGMTISQIKQSLDNRLKIK</sequence>
<accession>A0A6C0DS76</accession>
<dbReference type="AlphaFoldDB" id="A0A6C0DS76"/>
<proteinExistence type="predicted"/>
<evidence type="ECO:0000313" key="1">
    <source>
        <dbReference type="EMBL" id="QHT19003.1"/>
    </source>
</evidence>
<reference evidence="1" key="1">
    <citation type="journal article" date="2020" name="Nature">
        <title>Giant virus diversity and host interactions through global metagenomics.</title>
        <authorList>
            <person name="Schulz F."/>
            <person name="Roux S."/>
            <person name="Paez-Espino D."/>
            <person name="Jungbluth S."/>
            <person name="Walsh D.A."/>
            <person name="Denef V.J."/>
            <person name="McMahon K.D."/>
            <person name="Konstantinidis K.T."/>
            <person name="Eloe-Fadrosh E.A."/>
            <person name="Kyrpides N.C."/>
            <person name="Woyke T."/>
        </authorList>
    </citation>
    <scope>NUCLEOTIDE SEQUENCE</scope>
    <source>
        <strain evidence="1">GVMAG-M-3300023174-49</strain>
    </source>
</reference>
<organism evidence="1">
    <name type="scientific">viral metagenome</name>
    <dbReference type="NCBI Taxonomy" id="1070528"/>
    <lineage>
        <taxon>unclassified sequences</taxon>
        <taxon>metagenomes</taxon>
        <taxon>organismal metagenomes</taxon>
    </lineage>
</organism>
<name>A0A6C0DS76_9ZZZZ</name>
<dbReference type="EMBL" id="MN739661">
    <property type="protein sequence ID" value="QHT19003.1"/>
    <property type="molecule type" value="Genomic_DNA"/>
</dbReference>
<protein>
    <submittedName>
        <fullName evidence="1">Uncharacterized protein</fullName>
    </submittedName>
</protein>